<dbReference type="EMBL" id="JAPQES010000004">
    <property type="protein sequence ID" value="MCY6371232.1"/>
    <property type="molecule type" value="Genomic_DNA"/>
</dbReference>
<comment type="caution">
    <text evidence="1">The sequence shown here is derived from an EMBL/GenBank/DDBJ whole genome shotgun (WGS) entry which is preliminary data.</text>
</comment>
<protein>
    <submittedName>
        <fullName evidence="1">DUF2922 domain-containing protein</fullName>
    </submittedName>
</protein>
<proteinExistence type="predicted"/>
<dbReference type="RefSeq" id="WP_268050103.1">
    <property type="nucleotide sequence ID" value="NZ_JAPQES010000004.1"/>
</dbReference>
<reference evidence="1" key="1">
    <citation type="submission" date="2022-12" db="EMBL/GenBank/DDBJ databases">
        <authorList>
            <person name="Wang J."/>
        </authorList>
    </citation>
    <scope>NUCLEOTIDE SEQUENCE</scope>
    <source>
        <strain evidence="1">HY-42-06</strain>
    </source>
</reference>
<organism evidence="1 2">
    <name type="scientific">Clostridium ganghwense</name>
    <dbReference type="NCBI Taxonomy" id="312089"/>
    <lineage>
        <taxon>Bacteria</taxon>
        <taxon>Bacillati</taxon>
        <taxon>Bacillota</taxon>
        <taxon>Clostridia</taxon>
        <taxon>Eubacteriales</taxon>
        <taxon>Clostridiaceae</taxon>
        <taxon>Clostridium</taxon>
    </lineage>
</organism>
<dbReference type="Pfam" id="PF11148">
    <property type="entry name" value="DUF2922"/>
    <property type="match status" value="1"/>
</dbReference>
<accession>A0ABT4CQC0</accession>
<sequence length="70" mass="7643">MRTLVMNFLTSGGKKTTIRIKDVKEGLDATEVSNIMDTIIAKNIFISASGDLKLKDSADIVVTTNQELDI</sequence>
<dbReference type="Proteomes" id="UP001079657">
    <property type="component" value="Unassembled WGS sequence"/>
</dbReference>
<evidence type="ECO:0000313" key="2">
    <source>
        <dbReference type="Proteomes" id="UP001079657"/>
    </source>
</evidence>
<gene>
    <name evidence="1" type="ORF">OXH55_11350</name>
</gene>
<name>A0ABT4CQC0_9CLOT</name>
<evidence type="ECO:0000313" key="1">
    <source>
        <dbReference type="EMBL" id="MCY6371232.1"/>
    </source>
</evidence>
<keyword evidence="2" id="KW-1185">Reference proteome</keyword>
<dbReference type="InterPro" id="IPR021321">
    <property type="entry name" value="DUF2922"/>
</dbReference>